<proteinExistence type="inferred from homology"/>
<gene>
    <name evidence="19" type="ORF">NP493_487g01004</name>
</gene>
<evidence type="ECO:0000256" key="6">
    <source>
        <dbReference type="ARBA" id="ARBA00022692"/>
    </source>
</evidence>
<dbReference type="SMART" id="SM00239">
    <property type="entry name" value="C2"/>
    <property type="match status" value="3"/>
</dbReference>
<dbReference type="SUPFAM" id="SSF49562">
    <property type="entry name" value="C2 domain (Calcium/lipid-binding domain, CaLB)"/>
    <property type="match status" value="3"/>
</dbReference>
<dbReference type="InterPro" id="IPR037752">
    <property type="entry name" value="C2C_KIAA1228"/>
</dbReference>
<feature type="compositionally biased region" description="Acidic residues" evidence="15">
    <location>
        <begin position="605"/>
        <end position="615"/>
    </location>
</feature>
<keyword evidence="10" id="KW-0106">Calcium</keyword>
<keyword evidence="13" id="KW-0446">Lipid-binding</keyword>
<dbReference type="FunFam" id="2.60.40.150:FF:000093">
    <property type="entry name" value="Extended synaptotagmin 3"/>
    <property type="match status" value="1"/>
</dbReference>
<feature type="domain" description="C2" evidence="17">
    <location>
        <begin position="699"/>
        <end position="821"/>
    </location>
</feature>
<dbReference type="GO" id="GO:0008429">
    <property type="term" value="F:phosphatidylethanolamine binding"/>
    <property type="evidence" value="ECO:0007669"/>
    <property type="project" value="TreeGrafter"/>
</dbReference>
<protein>
    <submittedName>
        <fullName evidence="19">Uncharacterized protein</fullName>
    </submittedName>
</protein>
<dbReference type="AlphaFoldDB" id="A0AAD9KXP2"/>
<evidence type="ECO:0000259" key="18">
    <source>
        <dbReference type="PROSITE" id="PS51847"/>
    </source>
</evidence>
<dbReference type="InterPro" id="IPR000008">
    <property type="entry name" value="C2_dom"/>
</dbReference>
<dbReference type="InterPro" id="IPR035892">
    <property type="entry name" value="C2_domain_sf"/>
</dbReference>
<feature type="domain" description="SMP-LTD" evidence="18">
    <location>
        <begin position="113"/>
        <end position="291"/>
    </location>
</feature>
<sequence length="821" mass="92029">MESDNDANDTSPNQGPDQNVSGAQTETQGVQLMSLMMKYFKTAGFLLSVWTLGYFRFSSSWILLALFFYIGNEEFRKGKDAKRSFSRDAASRTEQRAILARVDELPAWVYFPDVERAEWLNKMLRQMWPFIGEYFRDMLMTSVLPSVEASLPKMLLPFKFNETDLGDIPPRIGGMKVYIENVKRNEIYMDMELFYASDCNIKMTVRGVQMGIKDLMLHGTMRVVMKPLVNKLPIIGGYTVFFLNQPEIDFDLTGVSNILDFPGLSKTLRTVIQDQIAQYMVLPNRMCFPMLDEVSAALLLHPMPQVGGKGVIRVNIVAGRDLKYADVKLLGGRGKSDPYCKLLVGAQKFKTKVIQNSVAPHWDDLLQAVVDQKLGQYIEIEVMDEDPGEDDALGNTSIDIEEIAKQGSIDSWFPLDNVNTGLIHVKARWFHLSKNPDDLERTLYLCVTQSLSETVEEHLANALLFVTVDSATALKRLKKMVEPSAYALVSVGNKEQKTATKPKTTNPTWEEHLQFLIHNPTVQDLEVNVVDSGKGSMKLGSVTVHLKDLLRAKDMTVNRPFQLRGADPQSKIQMQLCLRILTSFKPENWSQDTVFPQQPPAAPKEEEEDDEEEEEIKGGAGTTPPTKPKHKAGSRDPSSERSSPPASDKKKDNDVGTESTGQQHDRSRSSTATPERPAGQELRQRTVGKQGQVSESEPDLGRIQVTVRYSAQRSRLVAVVHKCVGLLACDSDDMSDPYVRLYLLPDRSSSTKKKTQIVRNNLSPVFDETFEWPVSAAEATTRTIEIGVKNAVGVFSKSRTHIGQVYIDLSSLDLSKATTEW</sequence>
<keyword evidence="7" id="KW-0479">Metal-binding</keyword>
<dbReference type="Gene3D" id="2.60.40.150">
    <property type="entry name" value="C2 domain"/>
    <property type="match status" value="3"/>
</dbReference>
<keyword evidence="20" id="KW-1185">Reference proteome</keyword>
<feature type="transmembrane region" description="Helical" evidence="16">
    <location>
        <begin position="43"/>
        <end position="70"/>
    </location>
</feature>
<feature type="compositionally biased region" description="Polar residues" evidence="15">
    <location>
        <begin position="8"/>
        <end position="23"/>
    </location>
</feature>
<dbReference type="InterPro" id="IPR037749">
    <property type="entry name" value="Ext_Synaptotagmin_C2B"/>
</dbReference>
<keyword evidence="5" id="KW-1003">Cell membrane</keyword>
<dbReference type="GO" id="GO:0005544">
    <property type="term" value="F:calcium-dependent phospholipid binding"/>
    <property type="evidence" value="ECO:0007669"/>
    <property type="project" value="TreeGrafter"/>
</dbReference>
<evidence type="ECO:0000256" key="5">
    <source>
        <dbReference type="ARBA" id="ARBA00022475"/>
    </source>
</evidence>
<evidence type="ECO:0000256" key="10">
    <source>
        <dbReference type="ARBA" id="ARBA00022837"/>
    </source>
</evidence>
<evidence type="ECO:0000256" key="8">
    <source>
        <dbReference type="ARBA" id="ARBA00022737"/>
    </source>
</evidence>
<evidence type="ECO:0000313" key="19">
    <source>
        <dbReference type="EMBL" id="KAK2179487.1"/>
    </source>
</evidence>
<dbReference type="InterPro" id="IPR051634">
    <property type="entry name" value="Extended_Synaptotagmin"/>
</dbReference>
<comment type="similarity">
    <text evidence="3">Belongs to the extended synaptotagmin family.</text>
</comment>
<dbReference type="GO" id="GO:0005509">
    <property type="term" value="F:calcium ion binding"/>
    <property type="evidence" value="ECO:0007669"/>
    <property type="project" value="TreeGrafter"/>
</dbReference>
<keyword evidence="9" id="KW-0256">Endoplasmic reticulum</keyword>
<reference evidence="19" key="1">
    <citation type="journal article" date="2023" name="Mol. Biol. Evol.">
        <title>Third-Generation Sequencing Reveals the Adaptive Role of the Epigenome in Three Deep-Sea Polychaetes.</title>
        <authorList>
            <person name="Perez M."/>
            <person name="Aroh O."/>
            <person name="Sun Y."/>
            <person name="Lan Y."/>
            <person name="Juniper S.K."/>
            <person name="Young C.R."/>
            <person name="Angers B."/>
            <person name="Qian P.Y."/>
        </authorList>
    </citation>
    <scope>NUCLEOTIDE SEQUENCE</scope>
    <source>
        <strain evidence="19">R07B-5</strain>
    </source>
</reference>
<feature type="region of interest" description="Disordered" evidence="15">
    <location>
        <begin position="1"/>
        <end position="23"/>
    </location>
</feature>
<organism evidence="19 20">
    <name type="scientific">Ridgeia piscesae</name>
    <name type="common">Tubeworm</name>
    <dbReference type="NCBI Taxonomy" id="27915"/>
    <lineage>
        <taxon>Eukaryota</taxon>
        <taxon>Metazoa</taxon>
        <taxon>Spiralia</taxon>
        <taxon>Lophotrochozoa</taxon>
        <taxon>Annelida</taxon>
        <taxon>Polychaeta</taxon>
        <taxon>Sedentaria</taxon>
        <taxon>Canalipalpata</taxon>
        <taxon>Sabellida</taxon>
        <taxon>Siboglinidae</taxon>
        <taxon>Ridgeia</taxon>
    </lineage>
</organism>
<keyword evidence="11 16" id="KW-1133">Transmembrane helix</keyword>
<feature type="domain" description="C2" evidence="17">
    <location>
        <begin position="445"/>
        <end position="561"/>
    </location>
</feature>
<evidence type="ECO:0000259" key="17">
    <source>
        <dbReference type="PROSITE" id="PS50004"/>
    </source>
</evidence>
<dbReference type="GO" id="GO:0005789">
    <property type="term" value="C:endoplasmic reticulum membrane"/>
    <property type="evidence" value="ECO:0007669"/>
    <property type="project" value="UniProtKB-SubCell"/>
</dbReference>
<dbReference type="GO" id="GO:0005886">
    <property type="term" value="C:plasma membrane"/>
    <property type="evidence" value="ECO:0007669"/>
    <property type="project" value="UniProtKB-SubCell"/>
</dbReference>
<keyword evidence="8" id="KW-0677">Repeat</keyword>
<dbReference type="GO" id="GO:0061817">
    <property type="term" value="P:endoplasmic reticulum-plasma membrane tethering"/>
    <property type="evidence" value="ECO:0007669"/>
    <property type="project" value="InterPro"/>
</dbReference>
<evidence type="ECO:0000256" key="11">
    <source>
        <dbReference type="ARBA" id="ARBA00022989"/>
    </source>
</evidence>
<keyword evidence="12" id="KW-0445">Lipid transport</keyword>
<evidence type="ECO:0000256" key="13">
    <source>
        <dbReference type="ARBA" id="ARBA00023121"/>
    </source>
</evidence>
<evidence type="ECO:0000256" key="4">
    <source>
        <dbReference type="ARBA" id="ARBA00022448"/>
    </source>
</evidence>
<dbReference type="PANTHER" id="PTHR45761">
    <property type="entry name" value="EXTENDED SYNAPTOTAGMIN-LIKE PROTEIN 2, ISOFORM C"/>
    <property type="match status" value="1"/>
</dbReference>
<dbReference type="FunFam" id="2.60.40.150:FF:000025">
    <property type="entry name" value="Extended synaptotagmin 2"/>
    <property type="match status" value="1"/>
</dbReference>
<dbReference type="PROSITE" id="PS50004">
    <property type="entry name" value="C2"/>
    <property type="match status" value="3"/>
</dbReference>
<evidence type="ECO:0000256" key="15">
    <source>
        <dbReference type="SAM" id="MobiDB-lite"/>
    </source>
</evidence>
<dbReference type="InterPro" id="IPR031468">
    <property type="entry name" value="SMP_LBD"/>
</dbReference>
<dbReference type="PROSITE" id="PS51847">
    <property type="entry name" value="SMP"/>
    <property type="match status" value="1"/>
</dbReference>
<feature type="region of interest" description="Disordered" evidence="15">
    <location>
        <begin position="589"/>
        <end position="697"/>
    </location>
</feature>
<evidence type="ECO:0000256" key="1">
    <source>
        <dbReference type="ARBA" id="ARBA00004202"/>
    </source>
</evidence>
<dbReference type="Proteomes" id="UP001209878">
    <property type="component" value="Unassembled WGS sequence"/>
</dbReference>
<dbReference type="GO" id="GO:0031210">
    <property type="term" value="F:phosphatidylcholine binding"/>
    <property type="evidence" value="ECO:0007669"/>
    <property type="project" value="TreeGrafter"/>
</dbReference>
<dbReference type="InterPro" id="IPR039010">
    <property type="entry name" value="Synaptotagmin_SMP"/>
</dbReference>
<dbReference type="EMBL" id="JAODUO010000487">
    <property type="protein sequence ID" value="KAK2179487.1"/>
    <property type="molecule type" value="Genomic_DNA"/>
</dbReference>
<evidence type="ECO:0000256" key="3">
    <source>
        <dbReference type="ARBA" id="ARBA00005867"/>
    </source>
</evidence>
<dbReference type="GO" id="GO:0035091">
    <property type="term" value="F:phosphatidylinositol binding"/>
    <property type="evidence" value="ECO:0007669"/>
    <property type="project" value="TreeGrafter"/>
</dbReference>
<comment type="subcellular location">
    <subcellularLocation>
        <location evidence="1">Cell membrane</location>
        <topology evidence="1">Peripheral membrane protein</topology>
    </subcellularLocation>
    <subcellularLocation>
        <location evidence="2">Endoplasmic reticulum membrane</location>
        <topology evidence="2">Multi-pass membrane protein</topology>
    </subcellularLocation>
</comment>
<keyword evidence="4" id="KW-0813">Transport</keyword>
<evidence type="ECO:0000313" key="20">
    <source>
        <dbReference type="Proteomes" id="UP001209878"/>
    </source>
</evidence>
<dbReference type="CDD" id="cd04030">
    <property type="entry name" value="C2C_KIAA1228"/>
    <property type="match status" value="1"/>
</dbReference>
<comment type="caution">
    <text evidence="19">The sequence shown here is derived from an EMBL/GenBank/DDBJ whole genome shotgun (WGS) entry which is preliminary data.</text>
</comment>
<evidence type="ECO:0000256" key="12">
    <source>
        <dbReference type="ARBA" id="ARBA00023055"/>
    </source>
</evidence>
<evidence type="ECO:0000256" key="2">
    <source>
        <dbReference type="ARBA" id="ARBA00004477"/>
    </source>
</evidence>
<dbReference type="GO" id="GO:0006869">
    <property type="term" value="P:lipid transport"/>
    <property type="evidence" value="ECO:0007669"/>
    <property type="project" value="UniProtKB-KW"/>
</dbReference>
<dbReference type="CDD" id="cd21670">
    <property type="entry name" value="SMP_ESyt"/>
    <property type="match status" value="1"/>
</dbReference>
<evidence type="ECO:0000256" key="16">
    <source>
        <dbReference type="SAM" id="Phobius"/>
    </source>
</evidence>
<dbReference type="Pfam" id="PF00168">
    <property type="entry name" value="C2"/>
    <property type="match status" value="3"/>
</dbReference>
<name>A0AAD9KXP2_RIDPI</name>
<keyword evidence="6 16" id="KW-0812">Transmembrane</keyword>
<evidence type="ECO:0000256" key="14">
    <source>
        <dbReference type="ARBA" id="ARBA00023136"/>
    </source>
</evidence>
<evidence type="ECO:0000256" key="7">
    <source>
        <dbReference type="ARBA" id="ARBA00022723"/>
    </source>
</evidence>
<evidence type="ECO:0000256" key="9">
    <source>
        <dbReference type="ARBA" id="ARBA00022824"/>
    </source>
</evidence>
<keyword evidence="14 16" id="KW-0472">Membrane</keyword>
<feature type="domain" description="C2" evidence="17">
    <location>
        <begin position="292"/>
        <end position="413"/>
    </location>
</feature>
<dbReference type="PANTHER" id="PTHR45761:SF1">
    <property type="entry name" value="EXTENDED SYNAPTOTAGMIN-LIKE PROTEIN 2, ISOFORM C"/>
    <property type="match status" value="1"/>
</dbReference>
<dbReference type="CDD" id="cd04050">
    <property type="entry name" value="C2B_Synaptotagmin-like"/>
    <property type="match status" value="1"/>
</dbReference>
<accession>A0AAD9KXP2</accession>
<dbReference type="Pfam" id="PF17047">
    <property type="entry name" value="SMP_LBD"/>
    <property type="match status" value="1"/>
</dbReference>